<keyword evidence="3" id="KW-0804">Transcription</keyword>
<proteinExistence type="predicted"/>
<keyword evidence="2" id="KW-0238">DNA-binding</keyword>
<evidence type="ECO:0000259" key="4">
    <source>
        <dbReference type="Pfam" id="PF13377"/>
    </source>
</evidence>
<dbReference type="Gene3D" id="3.40.50.2300">
    <property type="match status" value="2"/>
</dbReference>
<protein>
    <submittedName>
        <fullName evidence="5">Substrate-binding domain-containing protein</fullName>
    </submittedName>
</protein>
<dbReference type="Pfam" id="PF13377">
    <property type="entry name" value="Peripla_BP_3"/>
    <property type="match status" value="1"/>
</dbReference>
<evidence type="ECO:0000256" key="1">
    <source>
        <dbReference type="ARBA" id="ARBA00023015"/>
    </source>
</evidence>
<accession>A0AAU0MJ19</accession>
<reference evidence="5 6" key="1">
    <citation type="submission" date="2023-10" db="EMBL/GenBank/DDBJ databases">
        <title>Y20.</title>
        <authorList>
            <person name="Zhang G."/>
            <person name="Ding Y."/>
        </authorList>
    </citation>
    <scope>NUCLEOTIDE SEQUENCE [LARGE SCALE GENOMIC DNA]</scope>
    <source>
        <strain evidence="5 6">Y20</strain>
    </source>
</reference>
<organism evidence="5 6">
    <name type="scientific">Microbacterium limosum</name>
    <dbReference type="NCBI Taxonomy" id="3079935"/>
    <lineage>
        <taxon>Bacteria</taxon>
        <taxon>Bacillati</taxon>
        <taxon>Actinomycetota</taxon>
        <taxon>Actinomycetes</taxon>
        <taxon>Micrococcales</taxon>
        <taxon>Microbacteriaceae</taxon>
        <taxon>Microbacterium</taxon>
    </lineage>
</organism>
<keyword evidence="1" id="KW-0805">Transcription regulation</keyword>
<dbReference type="GO" id="GO:0000976">
    <property type="term" value="F:transcription cis-regulatory region binding"/>
    <property type="evidence" value="ECO:0007669"/>
    <property type="project" value="TreeGrafter"/>
</dbReference>
<sequence>MMARAAIRVLTTEGIRVPEDVAIVGYDDTPVATDREPQLTTIRQPLERMGETMASLLIQVIAGTAPAERALIMPTELVVRETT</sequence>
<evidence type="ECO:0000256" key="3">
    <source>
        <dbReference type="ARBA" id="ARBA00023163"/>
    </source>
</evidence>
<dbReference type="GO" id="GO:0003700">
    <property type="term" value="F:DNA-binding transcription factor activity"/>
    <property type="evidence" value="ECO:0007669"/>
    <property type="project" value="TreeGrafter"/>
</dbReference>
<gene>
    <name evidence="5" type="ORF">RYJ27_00585</name>
</gene>
<dbReference type="Proteomes" id="UP001329313">
    <property type="component" value="Chromosome"/>
</dbReference>
<dbReference type="PANTHER" id="PTHR30146">
    <property type="entry name" value="LACI-RELATED TRANSCRIPTIONAL REPRESSOR"/>
    <property type="match status" value="1"/>
</dbReference>
<dbReference type="EMBL" id="CP137080">
    <property type="protein sequence ID" value="WOQ69782.1"/>
    <property type="molecule type" value="Genomic_DNA"/>
</dbReference>
<evidence type="ECO:0000313" key="5">
    <source>
        <dbReference type="EMBL" id="WOQ69782.1"/>
    </source>
</evidence>
<dbReference type="InterPro" id="IPR028082">
    <property type="entry name" value="Peripla_BP_I"/>
</dbReference>
<dbReference type="KEGG" id="mliy:RYJ27_00585"/>
<name>A0AAU0MJ19_9MICO</name>
<dbReference type="SUPFAM" id="SSF53822">
    <property type="entry name" value="Periplasmic binding protein-like I"/>
    <property type="match status" value="1"/>
</dbReference>
<evidence type="ECO:0000313" key="6">
    <source>
        <dbReference type="Proteomes" id="UP001329313"/>
    </source>
</evidence>
<dbReference type="RefSeq" id="WP_330170876.1">
    <property type="nucleotide sequence ID" value="NZ_CP137080.1"/>
</dbReference>
<dbReference type="InterPro" id="IPR046335">
    <property type="entry name" value="LacI/GalR-like_sensor"/>
</dbReference>
<evidence type="ECO:0000256" key="2">
    <source>
        <dbReference type="ARBA" id="ARBA00023125"/>
    </source>
</evidence>
<feature type="domain" description="Transcriptional regulator LacI/GalR-like sensor" evidence="4">
    <location>
        <begin position="2"/>
        <end position="83"/>
    </location>
</feature>
<keyword evidence="6" id="KW-1185">Reference proteome</keyword>
<dbReference type="PANTHER" id="PTHR30146:SF109">
    <property type="entry name" value="HTH-TYPE TRANSCRIPTIONAL REGULATOR GALS"/>
    <property type="match status" value="1"/>
</dbReference>
<dbReference type="AlphaFoldDB" id="A0AAU0MJ19"/>